<dbReference type="PROSITE" id="PS50939">
    <property type="entry name" value="CYTOCHROME_B561"/>
    <property type="match status" value="1"/>
</dbReference>
<feature type="transmembrane region" description="Helical" evidence="13">
    <location>
        <begin position="600"/>
        <end position="622"/>
    </location>
</feature>
<comment type="cofactor">
    <cofactor evidence="1">
        <name>heme b</name>
        <dbReference type="ChEBI" id="CHEBI:60344"/>
    </cofactor>
</comment>
<reference evidence="16 17" key="1">
    <citation type="submission" date="2024-05" db="EMBL/GenBank/DDBJ databases">
        <authorList>
            <person name="Wallberg A."/>
        </authorList>
    </citation>
    <scope>NUCLEOTIDE SEQUENCE [LARGE SCALE GENOMIC DNA]</scope>
</reference>
<dbReference type="Gene3D" id="2.60.40.4060">
    <property type="entry name" value="Reeler domain"/>
    <property type="match status" value="1"/>
</dbReference>
<evidence type="ECO:0000256" key="11">
    <source>
        <dbReference type="ARBA" id="ARBA00023180"/>
    </source>
</evidence>
<feature type="non-terminal residue" evidence="16">
    <location>
        <position position="635"/>
    </location>
</feature>
<dbReference type="InterPro" id="IPR005018">
    <property type="entry name" value="DOMON_domain"/>
</dbReference>
<evidence type="ECO:0000256" key="12">
    <source>
        <dbReference type="SAM" id="MobiDB-lite"/>
    </source>
</evidence>
<evidence type="ECO:0000259" key="15">
    <source>
        <dbReference type="PROSITE" id="PS50939"/>
    </source>
</evidence>
<dbReference type="CDD" id="cd08760">
    <property type="entry name" value="Cyt_b561_FRRS1_like"/>
    <property type="match status" value="1"/>
</dbReference>
<evidence type="ECO:0008006" key="18">
    <source>
        <dbReference type="Google" id="ProtNLM"/>
    </source>
</evidence>
<organism evidence="16 17">
    <name type="scientific">Meganyctiphanes norvegica</name>
    <name type="common">Northern krill</name>
    <name type="synonym">Thysanopoda norvegica</name>
    <dbReference type="NCBI Taxonomy" id="48144"/>
    <lineage>
        <taxon>Eukaryota</taxon>
        <taxon>Metazoa</taxon>
        <taxon>Ecdysozoa</taxon>
        <taxon>Arthropoda</taxon>
        <taxon>Crustacea</taxon>
        <taxon>Multicrustacea</taxon>
        <taxon>Malacostraca</taxon>
        <taxon>Eumalacostraca</taxon>
        <taxon>Eucarida</taxon>
        <taxon>Euphausiacea</taxon>
        <taxon>Euphausiidae</taxon>
        <taxon>Meganyctiphanes</taxon>
    </lineage>
</organism>
<keyword evidence="8 13" id="KW-1133">Transmembrane helix</keyword>
<dbReference type="Pfam" id="PF02014">
    <property type="entry name" value="Reeler"/>
    <property type="match status" value="1"/>
</dbReference>
<feature type="domain" description="DOMON" evidence="14">
    <location>
        <begin position="232"/>
        <end position="352"/>
    </location>
</feature>
<evidence type="ECO:0000256" key="6">
    <source>
        <dbReference type="ARBA" id="ARBA00022729"/>
    </source>
</evidence>
<comment type="caution">
    <text evidence="16">The sequence shown here is derived from an EMBL/GenBank/DDBJ whole genome shotgun (WGS) entry which is preliminary data.</text>
</comment>
<dbReference type="CDD" id="cd09628">
    <property type="entry name" value="DOMON_SDR_2_like"/>
    <property type="match status" value="1"/>
</dbReference>
<feature type="compositionally biased region" description="Pro residues" evidence="12">
    <location>
        <begin position="169"/>
        <end position="189"/>
    </location>
</feature>
<feature type="transmembrane region" description="Helical" evidence="13">
    <location>
        <begin position="532"/>
        <end position="551"/>
    </location>
</feature>
<evidence type="ECO:0000256" key="3">
    <source>
        <dbReference type="ARBA" id="ARBA00009195"/>
    </source>
</evidence>
<keyword evidence="11" id="KW-0325">Glycoprotein</keyword>
<evidence type="ECO:0000256" key="2">
    <source>
        <dbReference type="ARBA" id="ARBA00004141"/>
    </source>
</evidence>
<evidence type="ECO:0000256" key="9">
    <source>
        <dbReference type="ARBA" id="ARBA00023004"/>
    </source>
</evidence>
<proteinExistence type="inferred from homology"/>
<feature type="transmembrane region" description="Helical" evidence="13">
    <location>
        <begin position="396"/>
        <end position="415"/>
    </location>
</feature>
<evidence type="ECO:0000313" key="16">
    <source>
        <dbReference type="EMBL" id="CAL4140771.1"/>
    </source>
</evidence>
<dbReference type="Gene3D" id="1.20.120.1770">
    <property type="match status" value="1"/>
</dbReference>
<comment type="subcellular location">
    <subcellularLocation>
        <location evidence="2">Membrane</location>
        <topology evidence="2">Multi-pass membrane protein</topology>
    </subcellularLocation>
</comment>
<dbReference type="EMBL" id="CAXKWB010032166">
    <property type="protein sequence ID" value="CAL4140771.1"/>
    <property type="molecule type" value="Genomic_DNA"/>
</dbReference>
<evidence type="ECO:0000256" key="10">
    <source>
        <dbReference type="ARBA" id="ARBA00023136"/>
    </source>
</evidence>
<dbReference type="AlphaFoldDB" id="A0AAV2RS20"/>
<accession>A0AAV2RS20</accession>
<dbReference type="InterPro" id="IPR006593">
    <property type="entry name" value="Cyt_b561/ferric_Rdtase_TM"/>
</dbReference>
<keyword evidence="5 13" id="KW-0812">Transmembrane</keyword>
<sequence length="635" mass="70514">MPTQVWTLNSQVICRWYYFCCPYCRHIFLARYRLMLQGYRIKSSVNNIPASVGIRIDPIKKPLLSILIPTKKSQLIFFILRYKDMEESALTMLFFDNNKTNIVCSLGGGNAVTHGGGSQKAKVVLEWEPKSDFQGDIVFKGSFVKDYATYWVAVTSEKVTVVKREPTPAPIPTPVATFPPSPPPPPPSPASTDDSAPVAKSISAAMDNIYFGCETLKGCFGIPSNCVKNENCKVLMTYSKSPSDGGYKFELAGDISGPSGYVAGGLSRDEKMGEDSVMICRTEEGTTDVLMAINQGKSNSILVDSNLGITSEQTAFVDGRVYCSFIRDVETEILGDVFNLDTDKYNLMVATGGVSSGTTISYHTSKTVSVGAQISLGDFSPVEGKDELFRTLHACFMIGAWVFAASIGILLARYFKQTWLRSSCCKIDQWFHWHRLFMGLTWLLTMAGFGFIVWYLQGISEIPPGDNPHVVLGFISTGLCFIQPFMALCRCSPGNRRRPIFNWLHWFVGNSAQIVGITAIFFGLQLWGAPTWTMWLLIIFVAFHCLVHLILSIGQCVSDSKAEHSSNVFPMKDMNGSRNPLHPVDKREDAPGGTFRKTMLTFYFIVNVLITAALILIVYPGVETLKKWGLIFWED</sequence>
<feature type="transmembrane region" description="Helical" evidence="13">
    <location>
        <begin position="503"/>
        <end position="526"/>
    </location>
</feature>
<evidence type="ECO:0000259" key="14">
    <source>
        <dbReference type="PROSITE" id="PS50836"/>
    </source>
</evidence>
<protein>
    <recommendedName>
        <fullName evidence="18">Ferric-chelate reductase 1</fullName>
    </recommendedName>
</protein>
<keyword evidence="9" id="KW-0408">Iron</keyword>
<dbReference type="InterPro" id="IPR002861">
    <property type="entry name" value="Reeler_dom"/>
</dbReference>
<dbReference type="Proteomes" id="UP001497623">
    <property type="component" value="Unassembled WGS sequence"/>
</dbReference>
<comment type="similarity">
    <text evidence="3">Belongs to the FRRS1 family.</text>
</comment>
<feature type="region of interest" description="Disordered" evidence="12">
    <location>
        <begin position="169"/>
        <end position="197"/>
    </location>
</feature>
<evidence type="ECO:0000256" key="1">
    <source>
        <dbReference type="ARBA" id="ARBA00001970"/>
    </source>
</evidence>
<evidence type="ECO:0000313" key="17">
    <source>
        <dbReference type="Proteomes" id="UP001497623"/>
    </source>
</evidence>
<feature type="domain" description="Cytochrome b561" evidence="15">
    <location>
        <begin position="356"/>
        <end position="557"/>
    </location>
</feature>
<keyword evidence="10 13" id="KW-0472">Membrane</keyword>
<keyword evidence="4" id="KW-0813">Transport</keyword>
<keyword evidence="6" id="KW-0732">Signal</keyword>
<dbReference type="CDD" id="cd08544">
    <property type="entry name" value="Reeler"/>
    <property type="match status" value="1"/>
</dbReference>
<evidence type="ECO:0000256" key="4">
    <source>
        <dbReference type="ARBA" id="ARBA00022448"/>
    </source>
</evidence>
<keyword evidence="7" id="KW-0249">Electron transport</keyword>
<evidence type="ECO:0000256" key="13">
    <source>
        <dbReference type="SAM" id="Phobius"/>
    </source>
</evidence>
<dbReference type="SMART" id="SM00665">
    <property type="entry name" value="B561"/>
    <property type="match status" value="1"/>
</dbReference>
<evidence type="ECO:0000256" key="5">
    <source>
        <dbReference type="ARBA" id="ARBA00022692"/>
    </source>
</evidence>
<evidence type="ECO:0000256" key="7">
    <source>
        <dbReference type="ARBA" id="ARBA00022982"/>
    </source>
</evidence>
<evidence type="ECO:0000256" key="8">
    <source>
        <dbReference type="ARBA" id="ARBA00022989"/>
    </source>
</evidence>
<keyword evidence="17" id="KW-1185">Reference proteome</keyword>
<name>A0AAV2RS20_MEGNR</name>
<dbReference type="Pfam" id="PF03351">
    <property type="entry name" value="DOMON"/>
    <property type="match status" value="1"/>
</dbReference>
<dbReference type="GO" id="GO:0016020">
    <property type="term" value="C:membrane"/>
    <property type="evidence" value="ECO:0007669"/>
    <property type="project" value="UniProtKB-SubCell"/>
</dbReference>
<dbReference type="PANTHER" id="PTHR23130">
    <property type="entry name" value="CYTOCHROME B561 AND DOMON DOMAIN-CONTAINING PROTEIN"/>
    <property type="match status" value="1"/>
</dbReference>
<feature type="transmembrane region" description="Helical" evidence="13">
    <location>
        <begin position="469"/>
        <end position="491"/>
    </location>
</feature>
<dbReference type="PROSITE" id="PS50836">
    <property type="entry name" value="DOMON"/>
    <property type="match status" value="1"/>
</dbReference>
<dbReference type="InterPro" id="IPR042307">
    <property type="entry name" value="Reeler_sf"/>
</dbReference>
<feature type="transmembrane region" description="Helical" evidence="13">
    <location>
        <begin position="436"/>
        <end position="457"/>
    </location>
</feature>
<gene>
    <name evidence="16" type="ORF">MNOR_LOCUS28719</name>
</gene>
<dbReference type="PANTHER" id="PTHR23130:SF171">
    <property type="entry name" value="OS01G0895300 PROTEIN"/>
    <property type="match status" value="1"/>
</dbReference>